<dbReference type="Pfam" id="PF17904">
    <property type="entry name" value="KH_9"/>
    <property type="match status" value="1"/>
</dbReference>
<dbReference type="EMBL" id="VUJU01011684">
    <property type="protein sequence ID" value="KAF0710339.1"/>
    <property type="molecule type" value="Genomic_DNA"/>
</dbReference>
<dbReference type="PANTHER" id="PTHR10603">
    <property type="entry name" value="FRAGILE X MENTAL RETARDATION SYNDROME-RELATED PROTEIN"/>
    <property type="match status" value="1"/>
</dbReference>
<protein>
    <submittedName>
        <fullName evidence="4">Synaptic functional regulator FMR1 isoform X2</fullName>
    </submittedName>
</protein>
<keyword evidence="5" id="KW-1185">Reference proteome</keyword>
<dbReference type="PANTHER" id="PTHR10603:SF7">
    <property type="entry name" value="FRAGILE X MESSENGER RIBONUCLEOPROTEIN 1 HOMOLOG"/>
    <property type="match status" value="1"/>
</dbReference>
<feature type="domain" description="Synaptic functional regulator FMRP KH0" evidence="3">
    <location>
        <begin position="98"/>
        <end position="181"/>
    </location>
</feature>
<evidence type="ECO:0000256" key="1">
    <source>
        <dbReference type="PROSITE-ProRule" id="PRU00117"/>
    </source>
</evidence>
<dbReference type="OrthoDB" id="424249at2759"/>
<dbReference type="CDD" id="cd22426">
    <property type="entry name" value="KH_I_FMR1_FXR_rpt2"/>
    <property type="match status" value="1"/>
</dbReference>
<evidence type="ECO:0000313" key="4">
    <source>
        <dbReference type="EMBL" id="KAF0710339.1"/>
    </source>
</evidence>
<dbReference type="InterPro" id="IPR040472">
    <property type="entry name" value="FMRP_KH0"/>
</dbReference>
<dbReference type="GO" id="GO:0048170">
    <property type="term" value="P:positive regulation of long-term neuronal synaptic plasticity"/>
    <property type="evidence" value="ECO:0007669"/>
    <property type="project" value="TreeGrafter"/>
</dbReference>
<dbReference type="Gene3D" id="3.30.1370.10">
    <property type="entry name" value="K Homology domain, type 1"/>
    <property type="match status" value="2"/>
</dbReference>
<dbReference type="GO" id="GO:0099577">
    <property type="term" value="P:regulation of translation at presynapse, modulating synaptic transmission"/>
    <property type="evidence" value="ECO:0007669"/>
    <property type="project" value="TreeGrafter"/>
</dbReference>
<dbReference type="GO" id="GO:0003730">
    <property type="term" value="F:mRNA 3'-UTR binding"/>
    <property type="evidence" value="ECO:0007669"/>
    <property type="project" value="TreeGrafter"/>
</dbReference>
<feature type="non-terminal residue" evidence="4">
    <location>
        <position position="290"/>
    </location>
</feature>
<dbReference type="GO" id="GO:0045182">
    <property type="term" value="F:translation regulator activity"/>
    <property type="evidence" value="ECO:0007669"/>
    <property type="project" value="TreeGrafter"/>
</dbReference>
<dbReference type="AlphaFoldDB" id="A0A6G0VXA9"/>
<dbReference type="GO" id="GO:0043488">
    <property type="term" value="P:regulation of mRNA stability"/>
    <property type="evidence" value="ECO:0007669"/>
    <property type="project" value="TreeGrafter"/>
</dbReference>
<dbReference type="GO" id="GO:0005634">
    <property type="term" value="C:nucleus"/>
    <property type="evidence" value="ECO:0007669"/>
    <property type="project" value="TreeGrafter"/>
</dbReference>
<dbReference type="GO" id="GO:0051028">
    <property type="term" value="P:mRNA transport"/>
    <property type="evidence" value="ECO:0007669"/>
    <property type="project" value="TreeGrafter"/>
</dbReference>
<dbReference type="PROSITE" id="PS50084">
    <property type="entry name" value="KH_TYPE_1"/>
    <property type="match status" value="2"/>
</dbReference>
<dbReference type="GO" id="GO:0098793">
    <property type="term" value="C:presynapse"/>
    <property type="evidence" value="ECO:0007669"/>
    <property type="project" value="GOC"/>
</dbReference>
<dbReference type="InterPro" id="IPR040148">
    <property type="entry name" value="FMR1"/>
</dbReference>
<dbReference type="GO" id="GO:0010494">
    <property type="term" value="C:cytoplasmic stress granule"/>
    <property type="evidence" value="ECO:0007669"/>
    <property type="project" value="TreeGrafter"/>
</dbReference>
<reference evidence="4 5" key="1">
    <citation type="submission" date="2019-08" db="EMBL/GenBank/DDBJ databases">
        <title>Whole genome of Aphis craccivora.</title>
        <authorList>
            <person name="Voronova N.V."/>
            <person name="Shulinski R.S."/>
            <person name="Bandarenka Y.V."/>
            <person name="Zhorov D.G."/>
            <person name="Warner D."/>
        </authorList>
    </citation>
    <scope>NUCLEOTIDE SEQUENCE [LARGE SCALE GENOMIC DNA]</scope>
    <source>
        <strain evidence="4">180601</strain>
        <tissue evidence="4">Whole Body</tissue>
    </source>
</reference>
<dbReference type="Proteomes" id="UP000478052">
    <property type="component" value="Unassembled WGS sequence"/>
</dbReference>
<feature type="domain" description="K Homology" evidence="2">
    <location>
        <begin position="262"/>
        <end position="288"/>
    </location>
</feature>
<name>A0A6G0VXA9_APHCR</name>
<dbReference type="GO" id="GO:0048513">
    <property type="term" value="P:animal organ development"/>
    <property type="evidence" value="ECO:0007669"/>
    <property type="project" value="TreeGrafter"/>
</dbReference>
<dbReference type="GO" id="GO:0043005">
    <property type="term" value="C:neuron projection"/>
    <property type="evidence" value="ECO:0007669"/>
    <property type="project" value="TreeGrafter"/>
</dbReference>
<gene>
    <name evidence="4" type="ORF">FWK35_00035398</name>
</gene>
<organism evidence="4 5">
    <name type="scientific">Aphis craccivora</name>
    <name type="common">Cowpea aphid</name>
    <dbReference type="NCBI Taxonomy" id="307492"/>
    <lineage>
        <taxon>Eukaryota</taxon>
        <taxon>Metazoa</taxon>
        <taxon>Ecdysozoa</taxon>
        <taxon>Arthropoda</taxon>
        <taxon>Hexapoda</taxon>
        <taxon>Insecta</taxon>
        <taxon>Pterygota</taxon>
        <taxon>Neoptera</taxon>
        <taxon>Paraneoptera</taxon>
        <taxon>Hemiptera</taxon>
        <taxon>Sternorrhyncha</taxon>
        <taxon>Aphidomorpha</taxon>
        <taxon>Aphidoidea</taxon>
        <taxon>Aphididae</taxon>
        <taxon>Aphidini</taxon>
        <taxon>Aphis</taxon>
        <taxon>Aphis</taxon>
    </lineage>
</organism>
<evidence type="ECO:0000313" key="5">
    <source>
        <dbReference type="Proteomes" id="UP000478052"/>
    </source>
</evidence>
<keyword evidence="1" id="KW-0694">RNA-binding</keyword>
<dbReference type="Gene3D" id="2.30.30.140">
    <property type="match status" value="1"/>
</dbReference>
<evidence type="ECO:0000259" key="2">
    <source>
        <dbReference type="Pfam" id="PF00013"/>
    </source>
</evidence>
<dbReference type="InterPro" id="IPR004088">
    <property type="entry name" value="KH_dom_type_1"/>
</dbReference>
<comment type="caution">
    <text evidence="4">The sequence shown here is derived from an EMBL/GenBank/DDBJ whole genome shotgun (WGS) entry which is preliminary data.</text>
</comment>
<dbReference type="Pfam" id="PF00013">
    <property type="entry name" value="KH_1"/>
    <property type="match status" value="1"/>
</dbReference>
<dbReference type="SUPFAM" id="SSF54791">
    <property type="entry name" value="Eukaryotic type KH-domain (KH-domain type I)"/>
    <property type="match status" value="2"/>
</dbReference>
<evidence type="ECO:0000259" key="3">
    <source>
        <dbReference type="Pfam" id="PF17904"/>
    </source>
</evidence>
<proteinExistence type="predicted"/>
<sequence length="290" mass="33352">MENEVLVSFPNDWYPKTKFNNENVRLPLLDEQCSTEFSDNQEIEVKSYWEPHPHYGWIKAVVLNISDFLVQYLNTTVIELVSPDRVRHVNNNSHINGDTFYKFDIDVPEDVREFAKIDGIHKDLQKAIGASLVLYDSDQSVLSIISLSSLTSKMASMLTDLHFRKLNQKVMLLKKTEELARQLESSKLQITSSSSYTDEFNVRYDVMGFAIGDHGTNIQQARRVEGITNIELDEHTGVFKIYGENKDAVMKARGILEYRKEIFQVPREFIGKLIGKQGRNIQDIVDKSEV</sequence>
<dbReference type="GO" id="GO:0045727">
    <property type="term" value="P:positive regulation of translation"/>
    <property type="evidence" value="ECO:0007669"/>
    <property type="project" value="TreeGrafter"/>
</dbReference>
<accession>A0A6G0VXA9</accession>
<dbReference type="InterPro" id="IPR036612">
    <property type="entry name" value="KH_dom_type_1_sf"/>
</dbReference>